<keyword evidence="1" id="KW-1133">Transmembrane helix</keyword>
<organism evidence="2 3">
    <name type="scientific">Marmoricola endophyticus</name>
    <dbReference type="NCBI Taxonomy" id="2040280"/>
    <lineage>
        <taxon>Bacteria</taxon>
        <taxon>Bacillati</taxon>
        <taxon>Actinomycetota</taxon>
        <taxon>Actinomycetes</taxon>
        <taxon>Propionibacteriales</taxon>
        <taxon>Nocardioidaceae</taxon>
        <taxon>Marmoricola</taxon>
    </lineage>
</organism>
<reference evidence="2" key="2">
    <citation type="submission" date="2020-09" db="EMBL/GenBank/DDBJ databases">
        <authorList>
            <person name="Sun Q."/>
            <person name="Zhou Y."/>
        </authorList>
    </citation>
    <scope>NUCLEOTIDE SEQUENCE</scope>
    <source>
        <strain evidence="2">CGMCC 1.16067</strain>
    </source>
</reference>
<protein>
    <submittedName>
        <fullName evidence="2">Membrane protein</fullName>
    </submittedName>
</protein>
<keyword evidence="1" id="KW-0472">Membrane</keyword>
<evidence type="ECO:0000313" key="3">
    <source>
        <dbReference type="Proteomes" id="UP000649179"/>
    </source>
</evidence>
<accession>A0A917F0Y3</accession>
<dbReference type="InterPro" id="IPR038750">
    <property type="entry name" value="YczE/YyaS-like"/>
</dbReference>
<dbReference type="EMBL" id="BMKQ01000001">
    <property type="protein sequence ID" value="GGF39526.1"/>
    <property type="molecule type" value="Genomic_DNA"/>
</dbReference>
<dbReference type="PANTHER" id="PTHR40078">
    <property type="entry name" value="INTEGRAL MEMBRANE PROTEIN-RELATED"/>
    <property type="match status" value="1"/>
</dbReference>
<dbReference type="Pfam" id="PF19700">
    <property type="entry name" value="DUF6198"/>
    <property type="match status" value="1"/>
</dbReference>
<sequence length="233" mass="24393">MDTVTTTLDRLGPVAQVRAGRLGRRLPQLLVGLAAYGVSAAMMLRAHVGAMPWDVLHQGIARHLPWDFGAIVIAVSVLVLALWVPIRELPGLGTVLNAVLVGLFADLGLAVLSDPGTWWGRAALAAGGIVLNAAATACYVGAQLGPGPRDGLMTGLHRRTGLSLRLVRTSIEVTVVVAGWLLGGTFGVATVAYALVIGPLVQLLLPRFLVSLPAGSPARRPVRPRPPRRGSSR</sequence>
<evidence type="ECO:0000313" key="2">
    <source>
        <dbReference type="EMBL" id="GGF39526.1"/>
    </source>
</evidence>
<comment type="caution">
    <text evidence="2">The sequence shown here is derived from an EMBL/GenBank/DDBJ whole genome shotgun (WGS) entry which is preliminary data.</text>
</comment>
<keyword evidence="3" id="KW-1185">Reference proteome</keyword>
<feature type="transmembrane region" description="Helical" evidence="1">
    <location>
        <begin position="29"/>
        <end position="48"/>
    </location>
</feature>
<gene>
    <name evidence="2" type="ORF">GCM10011519_11440</name>
</gene>
<reference evidence="2" key="1">
    <citation type="journal article" date="2014" name="Int. J. Syst. Evol. Microbiol.">
        <title>Complete genome sequence of Corynebacterium casei LMG S-19264T (=DSM 44701T), isolated from a smear-ripened cheese.</title>
        <authorList>
            <consortium name="US DOE Joint Genome Institute (JGI-PGF)"/>
            <person name="Walter F."/>
            <person name="Albersmeier A."/>
            <person name="Kalinowski J."/>
            <person name="Ruckert C."/>
        </authorList>
    </citation>
    <scope>NUCLEOTIDE SEQUENCE</scope>
    <source>
        <strain evidence="2">CGMCC 1.16067</strain>
    </source>
</reference>
<proteinExistence type="predicted"/>
<keyword evidence="1" id="KW-0812">Transmembrane</keyword>
<dbReference type="RefSeq" id="WP_373286183.1">
    <property type="nucleotide sequence ID" value="NZ_BMKQ01000001.1"/>
</dbReference>
<evidence type="ECO:0000256" key="1">
    <source>
        <dbReference type="SAM" id="Phobius"/>
    </source>
</evidence>
<feature type="transmembrane region" description="Helical" evidence="1">
    <location>
        <begin position="68"/>
        <end position="86"/>
    </location>
</feature>
<feature type="transmembrane region" description="Helical" evidence="1">
    <location>
        <begin position="118"/>
        <end position="142"/>
    </location>
</feature>
<name>A0A917F0Y3_9ACTN</name>
<dbReference type="AlphaFoldDB" id="A0A917F0Y3"/>
<feature type="transmembrane region" description="Helical" evidence="1">
    <location>
        <begin position="93"/>
        <end position="112"/>
    </location>
</feature>
<dbReference type="Proteomes" id="UP000649179">
    <property type="component" value="Unassembled WGS sequence"/>
</dbReference>
<dbReference type="PANTHER" id="PTHR40078:SF1">
    <property type="entry name" value="INTEGRAL MEMBRANE PROTEIN"/>
    <property type="match status" value="1"/>
</dbReference>